<evidence type="ECO:0000313" key="3">
    <source>
        <dbReference type="Proteomes" id="UP001565471"/>
    </source>
</evidence>
<keyword evidence="1" id="KW-1133">Transmembrane helix</keyword>
<evidence type="ECO:0000313" key="2">
    <source>
        <dbReference type="EMBL" id="MEY9313320.1"/>
    </source>
</evidence>
<organism evidence="2 3">
    <name type="scientific">Bradyrhizobium elkanii</name>
    <dbReference type="NCBI Taxonomy" id="29448"/>
    <lineage>
        <taxon>Bacteria</taxon>
        <taxon>Pseudomonadati</taxon>
        <taxon>Pseudomonadota</taxon>
        <taxon>Alphaproteobacteria</taxon>
        <taxon>Hyphomicrobiales</taxon>
        <taxon>Nitrobacteraceae</taxon>
        <taxon>Bradyrhizobium</taxon>
    </lineage>
</organism>
<evidence type="ECO:0000256" key="1">
    <source>
        <dbReference type="SAM" id="Phobius"/>
    </source>
</evidence>
<dbReference type="RefSeq" id="WP_125459141.1">
    <property type="nucleotide sequence ID" value="NZ_CP126027.1"/>
</dbReference>
<keyword evidence="1" id="KW-0472">Membrane</keyword>
<protein>
    <submittedName>
        <fullName evidence="2">Uncharacterized protein</fullName>
    </submittedName>
</protein>
<name>A0ABV4ER75_BRAEL</name>
<dbReference type="Proteomes" id="UP001565471">
    <property type="component" value="Unassembled WGS sequence"/>
</dbReference>
<feature type="transmembrane region" description="Helical" evidence="1">
    <location>
        <begin position="57"/>
        <end position="79"/>
    </location>
</feature>
<dbReference type="EMBL" id="JBGBZA010000001">
    <property type="protein sequence ID" value="MEY9313320.1"/>
    <property type="molecule type" value="Genomic_DNA"/>
</dbReference>
<gene>
    <name evidence="2" type="ORF">ABIF29_000119</name>
</gene>
<feature type="transmembrane region" description="Helical" evidence="1">
    <location>
        <begin position="6"/>
        <end position="29"/>
    </location>
</feature>
<feature type="transmembrane region" description="Helical" evidence="1">
    <location>
        <begin position="91"/>
        <end position="112"/>
    </location>
</feature>
<keyword evidence="1" id="KW-0812">Transmembrane</keyword>
<sequence length="280" mass="30899">MTSIATSGSVISLAQTLAAWPMIAIFAILPRIRDQFMSNVNTTQKSPHDRLETYEKWSAGATLGILIGIIIEIIVLSYYDYHPDRKFWSSIAANVLIGLGLLIEFFCIRWTIIASREAEDENRGKLAAALDRASAAEQELLEFRKTRRHVIGPNKTQLADRLRPFAGTEFDTAMSHFEREIGDILWDIEEALHVAGWRQIDWSPLPGASAIQRTSRPLAGSALAQNVEIELHPGYQAALKPVAEALIEGLKSVGIDAGEVPYTSATGNHHAIHVLVGPKR</sequence>
<keyword evidence="3" id="KW-1185">Reference proteome</keyword>
<reference evidence="2 3" key="1">
    <citation type="submission" date="2024-07" db="EMBL/GenBank/DDBJ databases">
        <title>Genomic Encyclopedia of Type Strains, Phase V (KMG-V): Genome sequencing to study the core and pangenomes of soil and plant-associated prokaryotes.</title>
        <authorList>
            <person name="Whitman W."/>
        </authorList>
    </citation>
    <scope>NUCLEOTIDE SEQUENCE [LARGE SCALE GENOMIC DNA]</scope>
    <source>
        <strain evidence="2 3">USDA 415</strain>
    </source>
</reference>
<comment type="caution">
    <text evidence="2">The sequence shown here is derived from an EMBL/GenBank/DDBJ whole genome shotgun (WGS) entry which is preliminary data.</text>
</comment>
<proteinExistence type="predicted"/>
<accession>A0ABV4ER75</accession>